<evidence type="ECO:0000256" key="1">
    <source>
        <dbReference type="ARBA" id="ARBA00006718"/>
    </source>
</evidence>
<evidence type="ECO:0000313" key="4">
    <source>
        <dbReference type="Proteomes" id="UP000295416"/>
    </source>
</evidence>
<keyword evidence="4" id="KW-1185">Reference proteome</keyword>
<reference evidence="3 4" key="1">
    <citation type="submission" date="2019-03" db="EMBL/GenBank/DDBJ databases">
        <title>Genomic Encyclopedia of Type Strains, Phase IV (KMG-IV): sequencing the most valuable type-strain genomes for metagenomic binning, comparative biology and taxonomic classification.</title>
        <authorList>
            <person name="Goeker M."/>
        </authorList>
    </citation>
    <scope>NUCLEOTIDE SEQUENCE [LARGE SCALE GENOMIC DNA]</scope>
    <source>
        <strain evidence="3 4">DSM 19377</strain>
    </source>
</reference>
<dbReference type="OrthoDB" id="1645729at2"/>
<dbReference type="AlphaFoldDB" id="A0A4R2NEL7"/>
<sequence>MKITVTDEAVDWFKEELEVTAGDHVRFFVRYGGNSTIQEGFSLGLTVEKPHNIAANTIEDDITFFVEDEDVWYFKDYDLKVDFEEKTGEIDFNYREAGK</sequence>
<organism evidence="3 4">
    <name type="scientific">Scopulibacillus darangshiensis</name>
    <dbReference type="NCBI Taxonomy" id="442528"/>
    <lineage>
        <taxon>Bacteria</taxon>
        <taxon>Bacillati</taxon>
        <taxon>Bacillota</taxon>
        <taxon>Bacilli</taxon>
        <taxon>Bacillales</taxon>
        <taxon>Sporolactobacillaceae</taxon>
        <taxon>Scopulibacillus</taxon>
    </lineage>
</organism>
<comment type="caution">
    <text evidence="3">The sequence shown here is derived from an EMBL/GenBank/DDBJ whole genome shotgun (WGS) entry which is preliminary data.</text>
</comment>
<dbReference type="InterPro" id="IPR035903">
    <property type="entry name" value="HesB-like_dom_sf"/>
</dbReference>
<dbReference type="Pfam" id="PF01521">
    <property type="entry name" value="Fe-S_biosyn"/>
    <property type="match status" value="1"/>
</dbReference>
<dbReference type="SUPFAM" id="SSF89360">
    <property type="entry name" value="HesB-like domain"/>
    <property type="match status" value="1"/>
</dbReference>
<accession>A0A4R2NEL7</accession>
<dbReference type="Proteomes" id="UP000295416">
    <property type="component" value="Unassembled WGS sequence"/>
</dbReference>
<proteinExistence type="inferred from homology"/>
<comment type="similarity">
    <text evidence="1">Belongs to the HesB/IscA family.</text>
</comment>
<gene>
    <name evidence="3" type="ORF">EV207_15817</name>
</gene>
<evidence type="ECO:0000259" key="2">
    <source>
        <dbReference type="Pfam" id="PF01521"/>
    </source>
</evidence>
<dbReference type="PIRSF" id="PIRSF034852">
    <property type="entry name" value="UCP034852"/>
    <property type="match status" value="1"/>
</dbReference>
<dbReference type="InterPro" id="IPR008326">
    <property type="entry name" value="PdhI-like"/>
</dbReference>
<dbReference type="RefSeq" id="WP_132748241.1">
    <property type="nucleotide sequence ID" value="NZ_SLXK01000058.1"/>
</dbReference>
<feature type="domain" description="Core" evidence="2">
    <location>
        <begin position="1"/>
        <end position="93"/>
    </location>
</feature>
<name>A0A4R2NEL7_9BACL</name>
<protein>
    <submittedName>
        <fullName evidence="3">Uncharacterized protein YneR</fullName>
    </submittedName>
</protein>
<evidence type="ECO:0000313" key="3">
    <source>
        <dbReference type="EMBL" id="TCP19759.1"/>
    </source>
</evidence>
<dbReference type="EMBL" id="SLXK01000058">
    <property type="protein sequence ID" value="TCP19759.1"/>
    <property type="molecule type" value="Genomic_DNA"/>
</dbReference>
<dbReference type="InterPro" id="IPR000361">
    <property type="entry name" value="ATAP_core_dom"/>
</dbReference>